<keyword evidence="3" id="KW-0614">Plasmid</keyword>
<evidence type="ECO:0000256" key="1">
    <source>
        <dbReference type="SAM" id="SignalP"/>
    </source>
</evidence>
<proteinExistence type="predicted"/>
<feature type="signal peptide" evidence="1">
    <location>
        <begin position="1"/>
        <end position="20"/>
    </location>
</feature>
<dbReference type="PROSITE" id="PS51257">
    <property type="entry name" value="PROKAR_LIPOPROTEIN"/>
    <property type="match status" value="1"/>
</dbReference>
<evidence type="ECO:0000313" key="2">
    <source>
        <dbReference type="EMBL" id="EFB3618866.1"/>
    </source>
</evidence>
<sequence>MIRNIFFASAIVVAISGCTAMDKLAGMGVVSQQTSTFDNSTVIDVSPNSLYDPNSTWGTQLQLGAIWSSSQPDQVGLILSYNSNVSNGSSAYLGFIGIDINIDGKISSYKAQQLTNLSNSGYNTVSKTIYTSSKNTVVIPYEVLEKMVSAKNCRLRIHTTEGNQDIDFSAASIPGGKATAIVSIKEFMTKVAKVK</sequence>
<dbReference type="RefSeq" id="WP_011017200.1">
    <property type="nucleotide sequence ID" value="NZ_BGWM01000076.1"/>
</dbReference>
<evidence type="ECO:0000313" key="3">
    <source>
        <dbReference type="EMBL" id="SPE03482.1"/>
    </source>
</evidence>
<reference evidence="3" key="1">
    <citation type="submission" date="2018-02" db="EMBL/GenBank/DDBJ databases">
        <authorList>
            <person name="Cea G.-C."/>
            <person name="William W."/>
        </authorList>
    </citation>
    <scope>NUCLEOTIDE SEQUENCE</scope>
    <source>
        <strain evidence="3">ECOR 6</strain>
        <plasmid evidence="3">RCS91_p</plasmid>
    </source>
</reference>
<dbReference type="EMBL" id="AASFMQ010000108">
    <property type="protein sequence ID" value="EFB3618866.1"/>
    <property type="molecule type" value="Genomic_DNA"/>
</dbReference>
<organism evidence="2 4">
    <name type="scientific">Escherichia coli</name>
    <dbReference type="NCBI Taxonomy" id="562"/>
    <lineage>
        <taxon>Bacteria</taxon>
        <taxon>Pseudomonadati</taxon>
        <taxon>Pseudomonadota</taxon>
        <taxon>Gammaproteobacteria</taxon>
        <taxon>Enterobacterales</taxon>
        <taxon>Enterobacteriaceae</taxon>
        <taxon>Escherichia</taxon>
    </lineage>
</organism>
<dbReference type="EMBL" id="LT985299">
    <property type="protein sequence ID" value="SPE03482.1"/>
    <property type="molecule type" value="Genomic_DNA"/>
</dbReference>
<protein>
    <recommendedName>
        <fullName evidence="5">Lipoprotein</fullName>
    </recommendedName>
</protein>
<feature type="chain" id="PRO_5039785593" description="Lipoprotein" evidence="1">
    <location>
        <begin position="21"/>
        <end position="195"/>
    </location>
</feature>
<dbReference type="Proteomes" id="UP000543252">
    <property type="component" value="Unassembled WGS sequence"/>
</dbReference>
<name>A0A210BDB1_ECOLX</name>
<dbReference type="AlphaFoldDB" id="A0A210BDB1"/>
<accession>A0A210BDB1</accession>
<keyword evidence="1" id="KW-0732">Signal</keyword>
<geneLocation type="plasmid" evidence="3">
    <name>RCS91_p</name>
</geneLocation>
<evidence type="ECO:0000313" key="4">
    <source>
        <dbReference type="Proteomes" id="UP000543252"/>
    </source>
</evidence>
<evidence type="ECO:0008006" key="5">
    <source>
        <dbReference type="Google" id="ProtNLM"/>
    </source>
</evidence>
<gene>
    <name evidence="2" type="ORF">FPS11_29145</name>
    <name evidence="3" type="ORF">RCS91_P0001</name>
</gene>
<reference evidence="2 4" key="2">
    <citation type="submission" date="2019-07" db="EMBL/GenBank/DDBJ databases">
        <authorList>
            <consortium name="GenomeTrakr network: Whole genome sequencing for foodborne pathogen traceback"/>
        </authorList>
    </citation>
    <scope>NUCLEOTIDE SEQUENCE [LARGE SCALE GENOMIC DNA]</scope>
    <source>
        <strain evidence="2 4">PSU-1859</strain>
    </source>
</reference>